<reference evidence="7" key="1">
    <citation type="submission" date="2020-07" db="EMBL/GenBank/DDBJ databases">
        <title>Genome sequence and genetic diversity analysis of an under-domesticated orphan crop, white fonio (Digitaria exilis).</title>
        <authorList>
            <person name="Bennetzen J.L."/>
            <person name="Chen S."/>
            <person name="Ma X."/>
            <person name="Wang X."/>
            <person name="Yssel A.E.J."/>
            <person name="Chaluvadi S.R."/>
            <person name="Johnson M."/>
            <person name="Gangashetty P."/>
            <person name="Hamidou F."/>
            <person name="Sanogo M.D."/>
            <person name="Zwaenepoel A."/>
            <person name="Wallace J."/>
            <person name="Van De Peer Y."/>
            <person name="Van Deynze A."/>
        </authorList>
    </citation>
    <scope>NUCLEOTIDE SEQUENCE</scope>
    <source>
        <tissue evidence="7">Leaves</tissue>
    </source>
</reference>
<dbReference type="Pfam" id="PF04674">
    <property type="entry name" value="Phi_1"/>
    <property type="match status" value="1"/>
</dbReference>
<keyword evidence="4" id="KW-0732">Signal</keyword>
<protein>
    <recommendedName>
        <fullName evidence="9">Protein EXORDIUM-like 3</fullName>
    </recommendedName>
</protein>
<dbReference type="InterPro" id="IPR006766">
    <property type="entry name" value="EXORDIUM-like"/>
</dbReference>
<keyword evidence="2" id="KW-0052">Apoplast</keyword>
<comment type="caution">
    <text evidence="7">The sequence shown here is derived from an EMBL/GenBank/DDBJ whole genome shotgun (WGS) entry which is preliminary data.</text>
</comment>
<dbReference type="OrthoDB" id="2016249at2759"/>
<evidence type="ECO:0000256" key="3">
    <source>
        <dbReference type="ARBA" id="ARBA00022525"/>
    </source>
</evidence>
<comment type="subcellular location">
    <subcellularLocation>
        <location evidence="1">Secreted</location>
        <location evidence="1">Extracellular space</location>
        <location evidence="1">Apoplast</location>
    </subcellularLocation>
</comment>
<dbReference type="GO" id="GO:0048046">
    <property type="term" value="C:apoplast"/>
    <property type="evidence" value="ECO:0007669"/>
    <property type="project" value="UniProtKB-SubCell"/>
</dbReference>
<evidence type="ECO:0000256" key="6">
    <source>
        <dbReference type="SAM" id="MobiDB-lite"/>
    </source>
</evidence>
<organism evidence="7 8">
    <name type="scientific">Digitaria exilis</name>
    <dbReference type="NCBI Taxonomy" id="1010633"/>
    <lineage>
        <taxon>Eukaryota</taxon>
        <taxon>Viridiplantae</taxon>
        <taxon>Streptophyta</taxon>
        <taxon>Embryophyta</taxon>
        <taxon>Tracheophyta</taxon>
        <taxon>Spermatophyta</taxon>
        <taxon>Magnoliopsida</taxon>
        <taxon>Liliopsida</taxon>
        <taxon>Poales</taxon>
        <taxon>Poaceae</taxon>
        <taxon>PACMAD clade</taxon>
        <taxon>Panicoideae</taxon>
        <taxon>Panicodae</taxon>
        <taxon>Paniceae</taxon>
        <taxon>Anthephorinae</taxon>
        <taxon>Digitaria</taxon>
    </lineage>
</organism>
<gene>
    <name evidence="7" type="ORF">HU200_056361</name>
</gene>
<accession>A0A835ACL4</accession>
<sequence>MNQCYSPSLPLAGSASLRMRSAPPRSLTQLSATHVATLLSFLSQLIGAVRSPLRVRTARRPSWARAKNISAPIQRRLYGPFEAGREWRNTRNLATRPHPHQSSTYCSAHDSSRAFYPRFFFNSPLPWRGVKIVVYVQQDTVLGRLESPFRTRFKHDRHFPPRETRQHQQPKKSCELPLGNRPANRYKPSQSKTLHCTAQRLPPLLHYPSSLQSHLSLTTDEPRHKPPPVHHHLSTTMQTHHLILAALLIASLLTAAPPTISAWRPWPPPPPRNGTAHLEGLGASKKFEGSSEFVKLQYHMGPVLATSITVHPIWYGPWPPPQKRTIRAFLRSLSPSPSPPSSSSKIPSPTVSAWWRTVMLYSDQTGANVSSTVSLGAEKSDTHMSRGVRLSRMDIQLIIRDAVTSRTRPLPIDSGGVYLVLTSPEVMVENFCGQVCGFHYFTFPSVVGYTLPYAWVGNSATRCPEVCAYPFKIPAYVPGRRPESPPNGDVGLDGMVSVIAHELAELASNPLANAWYAGMDPSFPTEIADLCEGIYGTGGGGAYTGQLLMDERSGAAYNVNGVGGRSSVFVVVVV</sequence>
<evidence type="ECO:0000256" key="4">
    <source>
        <dbReference type="ARBA" id="ARBA00022729"/>
    </source>
</evidence>
<dbReference type="PANTHER" id="PTHR31279">
    <property type="entry name" value="PROTEIN EXORDIUM-LIKE 5"/>
    <property type="match status" value="1"/>
</dbReference>
<dbReference type="AlphaFoldDB" id="A0A835ACL4"/>
<evidence type="ECO:0000256" key="1">
    <source>
        <dbReference type="ARBA" id="ARBA00004271"/>
    </source>
</evidence>
<keyword evidence="3" id="KW-0964">Secreted</keyword>
<proteinExistence type="inferred from homology"/>
<dbReference type="Proteomes" id="UP000636709">
    <property type="component" value="Unassembled WGS sequence"/>
</dbReference>
<evidence type="ECO:0000256" key="5">
    <source>
        <dbReference type="ARBA" id="ARBA00023591"/>
    </source>
</evidence>
<evidence type="ECO:0000256" key="2">
    <source>
        <dbReference type="ARBA" id="ARBA00022523"/>
    </source>
</evidence>
<name>A0A835ACL4_9POAL</name>
<dbReference type="PANTHER" id="PTHR31279:SF7">
    <property type="entry name" value="PROTEIN EXORDIUM-LIKE 3"/>
    <property type="match status" value="1"/>
</dbReference>
<keyword evidence="8" id="KW-1185">Reference proteome</keyword>
<evidence type="ECO:0000313" key="8">
    <source>
        <dbReference type="Proteomes" id="UP000636709"/>
    </source>
</evidence>
<evidence type="ECO:0008006" key="9">
    <source>
        <dbReference type="Google" id="ProtNLM"/>
    </source>
</evidence>
<feature type="region of interest" description="Disordered" evidence="6">
    <location>
        <begin position="155"/>
        <end position="192"/>
    </location>
</feature>
<dbReference type="EMBL" id="JACEFO010002381">
    <property type="protein sequence ID" value="KAF8662166.1"/>
    <property type="molecule type" value="Genomic_DNA"/>
</dbReference>
<comment type="similarity">
    <text evidence="5">Belongs to the EXORDIUM family.</text>
</comment>
<evidence type="ECO:0000313" key="7">
    <source>
        <dbReference type="EMBL" id="KAF8662166.1"/>
    </source>
</evidence>